<feature type="region of interest" description="Disordered" evidence="1">
    <location>
        <begin position="81"/>
        <end position="177"/>
    </location>
</feature>
<evidence type="ECO:0000313" key="3">
    <source>
        <dbReference type="Proteomes" id="UP001374535"/>
    </source>
</evidence>
<evidence type="ECO:0000313" key="2">
    <source>
        <dbReference type="EMBL" id="WVY95056.1"/>
    </source>
</evidence>
<accession>A0AAQ3MPM6</accession>
<name>A0AAQ3MPM6_VIGMU</name>
<feature type="compositionally biased region" description="Basic and acidic residues" evidence="1">
    <location>
        <begin position="165"/>
        <end position="177"/>
    </location>
</feature>
<feature type="compositionally biased region" description="Basic and acidic residues" evidence="1">
    <location>
        <begin position="40"/>
        <end position="55"/>
    </location>
</feature>
<protein>
    <submittedName>
        <fullName evidence="2">Uncharacterized protein</fullName>
    </submittedName>
</protein>
<feature type="compositionally biased region" description="Polar residues" evidence="1">
    <location>
        <begin position="206"/>
        <end position="220"/>
    </location>
</feature>
<feature type="region of interest" description="Disordered" evidence="1">
    <location>
        <begin position="39"/>
        <end position="66"/>
    </location>
</feature>
<gene>
    <name evidence="2" type="ORF">V8G54_034144</name>
</gene>
<dbReference type="Proteomes" id="UP001374535">
    <property type="component" value="Chromosome 10"/>
</dbReference>
<reference evidence="2 3" key="1">
    <citation type="journal article" date="2023" name="Life. Sci Alliance">
        <title>Evolutionary insights into 3D genome organization and epigenetic landscape of Vigna mungo.</title>
        <authorList>
            <person name="Junaid A."/>
            <person name="Singh B."/>
            <person name="Bhatia S."/>
        </authorList>
    </citation>
    <scope>NUCLEOTIDE SEQUENCE [LARGE SCALE GENOMIC DNA]</scope>
    <source>
        <strain evidence="2">Urdbean</strain>
    </source>
</reference>
<dbReference type="AlphaFoldDB" id="A0AAQ3MPM6"/>
<feature type="region of interest" description="Disordered" evidence="1">
    <location>
        <begin position="206"/>
        <end position="251"/>
    </location>
</feature>
<keyword evidence="3" id="KW-1185">Reference proteome</keyword>
<evidence type="ECO:0000256" key="1">
    <source>
        <dbReference type="SAM" id="MobiDB-lite"/>
    </source>
</evidence>
<feature type="compositionally biased region" description="Basic and acidic residues" evidence="1">
    <location>
        <begin position="133"/>
        <end position="152"/>
    </location>
</feature>
<proteinExistence type="predicted"/>
<dbReference type="EMBL" id="CP144691">
    <property type="protein sequence ID" value="WVY95056.1"/>
    <property type="molecule type" value="Genomic_DNA"/>
</dbReference>
<organism evidence="2 3">
    <name type="scientific">Vigna mungo</name>
    <name type="common">Black gram</name>
    <name type="synonym">Phaseolus mungo</name>
    <dbReference type="NCBI Taxonomy" id="3915"/>
    <lineage>
        <taxon>Eukaryota</taxon>
        <taxon>Viridiplantae</taxon>
        <taxon>Streptophyta</taxon>
        <taxon>Embryophyta</taxon>
        <taxon>Tracheophyta</taxon>
        <taxon>Spermatophyta</taxon>
        <taxon>Magnoliopsida</taxon>
        <taxon>eudicotyledons</taxon>
        <taxon>Gunneridae</taxon>
        <taxon>Pentapetalae</taxon>
        <taxon>rosids</taxon>
        <taxon>fabids</taxon>
        <taxon>Fabales</taxon>
        <taxon>Fabaceae</taxon>
        <taxon>Papilionoideae</taxon>
        <taxon>50 kb inversion clade</taxon>
        <taxon>NPAAA clade</taxon>
        <taxon>indigoferoid/millettioid clade</taxon>
        <taxon>Phaseoleae</taxon>
        <taxon>Vigna</taxon>
    </lineage>
</organism>
<sequence length="326" mass="37285">MHVQTRQYSSSTYPNCLYHHGPSLHDPSIEQVLRGGAHLTRRERDEEKGQQREAPRSLTVCSSNNTDAGSSIQVFDMLFHFTKGQNPPPIPSSPTNRPKKKKEPYFHNPAPNHFNSSTKPHSVGESPKTNQELQRKTKLQDQTKRPKADTKDTCPSPKLQTFIDSDQKTKEGAMEEEWRMEERLAVVDEKNIPNQQEQQHQWRMNISNTNNEDDSSTGALSSGDGREARTCDDDEEQSKPRQAAGTKTTGAAVQAVVNGEEERFREETWEEEVKLNRVEFLPQSFNQPSQYTLLNSGFKRTEAYSVSKFTSMPPCFYTSRFFENRQ</sequence>